<dbReference type="InterPro" id="IPR058865">
    <property type="entry name" value="GDPGP1_C"/>
</dbReference>
<evidence type="ECO:0000313" key="3">
    <source>
        <dbReference type="EMBL" id="SEM54422.1"/>
    </source>
</evidence>
<name>A0A1H7Z735_9BACT</name>
<keyword evidence="4" id="KW-1185">Reference proteome</keyword>
<protein>
    <recommendedName>
        <fullName evidence="5">ATP adenylyltransferase (5',5'''-P-1,P-4-tetraphosphate phosphorylase II)</fullName>
    </recommendedName>
</protein>
<dbReference type="Pfam" id="PF16269">
    <property type="entry name" value="DUF4922"/>
    <property type="match status" value="1"/>
</dbReference>
<dbReference type="RefSeq" id="WP_093884097.1">
    <property type="nucleotide sequence ID" value="NZ_FOBS01000021.1"/>
</dbReference>
<dbReference type="STRING" id="43775.SAMN04489760_1215"/>
<gene>
    <name evidence="3" type="ORF">SAMN04489760_1215</name>
</gene>
<proteinExistence type="predicted"/>
<dbReference type="OrthoDB" id="5494374at2"/>
<feature type="domain" description="GDPGP1-like C-terminal" evidence="2">
    <location>
        <begin position="204"/>
        <end position="333"/>
    </location>
</feature>
<evidence type="ECO:0000313" key="4">
    <source>
        <dbReference type="Proteomes" id="UP000198744"/>
    </source>
</evidence>
<evidence type="ECO:0000259" key="1">
    <source>
        <dbReference type="Pfam" id="PF16269"/>
    </source>
</evidence>
<evidence type="ECO:0000259" key="2">
    <source>
        <dbReference type="Pfam" id="PF26216"/>
    </source>
</evidence>
<reference evidence="3 4" key="1">
    <citation type="submission" date="2016-10" db="EMBL/GenBank/DDBJ databases">
        <authorList>
            <person name="de Groot N.N."/>
        </authorList>
    </citation>
    <scope>NUCLEOTIDE SEQUENCE [LARGE SCALE GENOMIC DNA]</scope>
    <source>
        <strain evidence="3 4">DSM 8423</strain>
    </source>
</reference>
<dbReference type="EMBL" id="FOBS01000021">
    <property type="protein sequence ID" value="SEM54422.1"/>
    <property type="molecule type" value="Genomic_DNA"/>
</dbReference>
<feature type="domain" description="DUF4922" evidence="1">
    <location>
        <begin position="34"/>
        <end position="179"/>
    </location>
</feature>
<sequence length="340" mass="38074">MERNPFSASRIFADFDPERDFEAGPRLPDLCGQLLSRQKGNWPKLKAGYDAVADSLFRTIDCGGFSVVLQFNPQRIVSSGARVDPASISARPCFLCPANLPEAQQGILYRRHFLVLCNPFPIFPQHYTISDLNHSPQSLEEHLDIFLLLARDLAPSLAVFYNGPRCGASAPDHLHFQACPAGSLPIEGQLDDGRPVLPVATYRSARISRVKDLGRAVLAIEVSDAADLIDAIKKILTVMKDNVFPDKEPMLNLHGSFHEGKWRVLLFPRRKGRPDLYDREEAERVLISPASVEMGGLLVAPVERDFRRLNPDLVRHIYREVSVDPALLDEWTDQLSRMGD</sequence>
<dbReference type="InterPro" id="IPR046320">
    <property type="entry name" value="DUF4922"/>
</dbReference>
<dbReference type="InterPro" id="IPR036265">
    <property type="entry name" value="HIT-like_sf"/>
</dbReference>
<evidence type="ECO:0008006" key="5">
    <source>
        <dbReference type="Google" id="ProtNLM"/>
    </source>
</evidence>
<dbReference type="SUPFAM" id="SSF54197">
    <property type="entry name" value="HIT-like"/>
    <property type="match status" value="1"/>
</dbReference>
<organism evidence="3 4">
    <name type="scientific">Syntrophus gentianae</name>
    <dbReference type="NCBI Taxonomy" id="43775"/>
    <lineage>
        <taxon>Bacteria</taxon>
        <taxon>Pseudomonadati</taxon>
        <taxon>Thermodesulfobacteriota</taxon>
        <taxon>Syntrophia</taxon>
        <taxon>Syntrophales</taxon>
        <taxon>Syntrophaceae</taxon>
        <taxon>Syntrophus</taxon>
    </lineage>
</organism>
<dbReference type="Pfam" id="PF26216">
    <property type="entry name" value="GDPGP1_C"/>
    <property type="match status" value="1"/>
</dbReference>
<accession>A0A1H7Z735</accession>
<dbReference type="Proteomes" id="UP000198744">
    <property type="component" value="Unassembled WGS sequence"/>
</dbReference>
<dbReference type="AlphaFoldDB" id="A0A1H7Z735"/>